<dbReference type="EMBL" id="BJMM01000006">
    <property type="protein sequence ID" value="GEB49276.1"/>
    <property type="molecule type" value="Genomic_DNA"/>
</dbReference>
<keyword evidence="2" id="KW-1185">Reference proteome</keyword>
<accession>A0A4Y3QV31</accession>
<comment type="caution">
    <text evidence="1">The sequence shown here is derived from an EMBL/GenBank/DDBJ whole genome shotgun (WGS) entry which is preliminary data.</text>
</comment>
<sequence>MKILASAQACGFGPVSKLVAVSSLLGTDRVDFVGQGVALDYARRHAERFGAVHPADTTRGDLLAPRLADADAVISVMDADLVFWAVRHGRPVVFFDSLLHFWSRTHPAARLADVARTVREGGARAARTAFEALGPHQRILVAHLIADLSWAQNFPGVRERVAELAATGAGHIRLCGPVVDTATLHGALAEPADEQTAGSFLVNLGGFKNFYLDYASHNAYLHLMRRWVLDLAEKASDLDHVLVCCGGFTRPETVQVGTVRVEFTCLTHQDFLRRLAGTGMCAMPPSLTSLQEAVIARRMPLLLPEQHYGHIVNRRHLAGTAVSRHAACLTDLGEEYQVAEDDLEGTRELDRLTRRLVDDEPDYQQFRAHVDERTAAYRALTPKEREGAVDEVAALLGGPSLGSVIAELKGALLESGGRR</sequence>
<dbReference type="Proteomes" id="UP000319210">
    <property type="component" value="Unassembled WGS sequence"/>
</dbReference>
<dbReference type="RefSeq" id="WP_086817770.1">
    <property type="nucleotide sequence ID" value="NZ_BJMM01000006.1"/>
</dbReference>
<name>A0A4Y3QV31_STRCI</name>
<proteinExistence type="predicted"/>
<protein>
    <recommendedName>
        <fullName evidence="3">Glycosyltransferase family 1 protein</fullName>
    </recommendedName>
</protein>
<dbReference type="OrthoDB" id="4285697at2"/>
<reference evidence="1 2" key="1">
    <citation type="submission" date="2019-06" db="EMBL/GenBank/DDBJ databases">
        <title>Whole genome shotgun sequence of Streptomyces cacaoi subsp. cacaoi NBRC 12748.</title>
        <authorList>
            <person name="Hosoyama A."/>
            <person name="Uohara A."/>
            <person name="Ohji S."/>
            <person name="Ichikawa N."/>
        </authorList>
    </citation>
    <scope>NUCLEOTIDE SEQUENCE [LARGE SCALE GENOMIC DNA]</scope>
    <source>
        <strain evidence="1 2">NBRC 12748</strain>
    </source>
</reference>
<dbReference type="AlphaFoldDB" id="A0A4Y3QV31"/>
<evidence type="ECO:0008006" key="3">
    <source>
        <dbReference type="Google" id="ProtNLM"/>
    </source>
</evidence>
<gene>
    <name evidence="1" type="ORF">SCA03_18270</name>
</gene>
<evidence type="ECO:0000313" key="1">
    <source>
        <dbReference type="EMBL" id="GEB49276.1"/>
    </source>
</evidence>
<evidence type="ECO:0000313" key="2">
    <source>
        <dbReference type="Proteomes" id="UP000319210"/>
    </source>
</evidence>
<organism evidence="1 2">
    <name type="scientific">Streptomyces cacaoi</name>
    <dbReference type="NCBI Taxonomy" id="1898"/>
    <lineage>
        <taxon>Bacteria</taxon>
        <taxon>Bacillati</taxon>
        <taxon>Actinomycetota</taxon>
        <taxon>Actinomycetes</taxon>
        <taxon>Kitasatosporales</taxon>
        <taxon>Streptomycetaceae</taxon>
        <taxon>Streptomyces</taxon>
    </lineage>
</organism>